<dbReference type="Proteomes" id="UP000761264">
    <property type="component" value="Unassembled WGS sequence"/>
</dbReference>
<comment type="caution">
    <text evidence="1">The sequence shown here is derived from an EMBL/GenBank/DDBJ whole genome shotgun (WGS) entry which is preliminary data.</text>
</comment>
<dbReference type="AlphaFoldDB" id="A0A967C4U5"/>
<dbReference type="EMBL" id="JAAQPH010000004">
    <property type="protein sequence ID" value="NIA68445.1"/>
    <property type="molecule type" value="Genomic_DNA"/>
</dbReference>
<reference evidence="1" key="1">
    <citation type="submission" date="2020-03" db="EMBL/GenBank/DDBJ databases">
        <title>Genome of Pelagibius litoralis DSM 21314T.</title>
        <authorList>
            <person name="Wang G."/>
        </authorList>
    </citation>
    <scope>NUCLEOTIDE SEQUENCE</scope>
    <source>
        <strain evidence="1">DSM 21314</strain>
    </source>
</reference>
<dbReference type="RefSeq" id="WP_167223010.1">
    <property type="nucleotide sequence ID" value="NZ_JAAQPH010000004.1"/>
</dbReference>
<sequence length="258" mass="28743">MAKKRDTKKTRNEQILATTKGEVSEIALTVDPQTGEIRFENDMLNVYSEVNYDRPKGPKILSRIPQSSPDVSFDSSPALAKNFDFICAVDTNTRRIQGKKVSVVGIVIVQHVLIPEKEGFTRYWQYHVPFCLEYLEIKSSPENFGWLAALEHLKIKNLVEPDIRIGMIVDSDLGNIDAYNKRTKPVDGPDYLPGNVQLIYASGDTNKSDIVNKVLSGADSAASQCLNAIDSGSVPFNTKQLDNNWFEGLRIISPNSAH</sequence>
<accession>A0A967C4U5</accession>
<gene>
    <name evidence="1" type="ORF">HBA54_07550</name>
</gene>
<name>A0A967C4U5_9PROT</name>
<evidence type="ECO:0000313" key="2">
    <source>
        <dbReference type="Proteomes" id="UP000761264"/>
    </source>
</evidence>
<protein>
    <submittedName>
        <fullName evidence="1">Uncharacterized protein</fullName>
    </submittedName>
</protein>
<evidence type="ECO:0000313" key="1">
    <source>
        <dbReference type="EMBL" id="NIA68445.1"/>
    </source>
</evidence>
<proteinExistence type="predicted"/>
<keyword evidence="2" id="KW-1185">Reference proteome</keyword>
<organism evidence="1 2">
    <name type="scientific">Pelagibius litoralis</name>
    <dbReference type="NCBI Taxonomy" id="374515"/>
    <lineage>
        <taxon>Bacteria</taxon>
        <taxon>Pseudomonadati</taxon>
        <taxon>Pseudomonadota</taxon>
        <taxon>Alphaproteobacteria</taxon>
        <taxon>Rhodospirillales</taxon>
        <taxon>Rhodovibrionaceae</taxon>
        <taxon>Pelagibius</taxon>
    </lineage>
</organism>